<proteinExistence type="predicted"/>
<keyword evidence="2" id="KW-0812">Transmembrane</keyword>
<dbReference type="EMBL" id="CTEN01000002">
    <property type="protein sequence ID" value="CQR24747.1"/>
    <property type="molecule type" value="Genomic_DNA"/>
</dbReference>
<keyword evidence="2" id="KW-1133">Transmembrane helix</keyword>
<feature type="transmembrane region" description="Helical" evidence="2">
    <location>
        <begin position="53"/>
        <end position="73"/>
    </location>
</feature>
<accession>A0A0E4H7S7</accession>
<dbReference type="InterPro" id="IPR011990">
    <property type="entry name" value="TPR-like_helical_dom_sf"/>
</dbReference>
<evidence type="ECO:0000313" key="4">
    <source>
        <dbReference type="Proteomes" id="UP000198604"/>
    </source>
</evidence>
<feature type="transmembrane region" description="Helical" evidence="2">
    <location>
        <begin position="25"/>
        <end position="47"/>
    </location>
</feature>
<protein>
    <submittedName>
        <fullName evidence="3">Tetratricopeptide repeat protein</fullName>
    </submittedName>
</protein>
<dbReference type="PROSITE" id="PS50005">
    <property type="entry name" value="TPR"/>
    <property type="match status" value="1"/>
</dbReference>
<organism evidence="3 4">
    <name type="scientific">Streptococcus varani</name>
    <dbReference type="NCBI Taxonomy" id="1608583"/>
    <lineage>
        <taxon>Bacteria</taxon>
        <taxon>Bacillati</taxon>
        <taxon>Bacillota</taxon>
        <taxon>Bacilli</taxon>
        <taxon>Lactobacillales</taxon>
        <taxon>Streptococcaceae</taxon>
        <taxon>Streptococcus</taxon>
    </lineage>
</organism>
<dbReference type="SUPFAM" id="SSF48452">
    <property type="entry name" value="TPR-like"/>
    <property type="match status" value="1"/>
</dbReference>
<keyword evidence="2" id="KW-0472">Membrane</keyword>
<dbReference type="Proteomes" id="UP000198604">
    <property type="component" value="Unassembled WGS sequence"/>
</dbReference>
<feature type="repeat" description="TPR" evidence="1">
    <location>
        <begin position="110"/>
        <end position="143"/>
    </location>
</feature>
<evidence type="ECO:0000256" key="2">
    <source>
        <dbReference type="SAM" id="Phobius"/>
    </source>
</evidence>
<evidence type="ECO:0000313" key="3">
    <source>
        <dbReference type="EMBL" id="CQR24747.1"/>
    </source>
</evidence>
<dbReference type="AlphaFoldDB" id="A0A0E4H7S7"/>
<dbReference type="STRING" id="1608583.BN1356_01103"/>
<keyword evidence="1" id="KW-0802">TPR repeat</keyword>
<evidence type="ECO:0000256" key="1">
    <source>
        <dbReference type="PROSITE-ProRule" id="PRU00339"/>
    </source>
</evidence>
<name>A0A0E4H7S7_9STRE</name>
<dbReference type="InterPro" id="IPR019734">
    <property type="entry name" value="TPR_rpt"/>
</dbReference>
<gene>
    <name evidence="3" type="ORF">BN1356_01103</name>
</gene>
<dbReference type="RefSeq" id="WP_176694232.1">
    <property type="nucleotide sequence ID" value="NZ_CTEN01000002.1"/>
</dbReference>
<sequence length="265" mass="31296">MIELESTKMTRLEEKISNLSASNLYFARNFLGIINIVLFIITPVAVYHSTMPFQIKNILSWFVISIILLYNWFSKKIDKVLLNILVEKIDLDKYEAYWKKHVDSKLGIKAFAFHALGVVSFFRGDFEESLKHFEQSLREKRQSKKVRRLLEDDREIFVVQSTIFLERDGGNDRIDFHEMMRTMSNKPYLKAMLDIIYYKQPSLYLKNNKEEKKTKTGKLLYQYYKAENAVLLGNMEEAKAMFTTLSKENPQLFIVQEAKRKLAKM</sequence>
<keyword evidence="4" id="KW-1185">Reference proteome</keyword>
<reference evidence="4" key="1">
    <citation type="submission" date="2015-03" db="EMBL/GenBank/DDBJ databases">
        <authorList>
            <person name="Urmite Genomes"/>
        </authorList>
    </citation>
    <scope>NUCLEOTIDE SEQUENCE [LARGE SCALE GENOMIC DNA]</scope>
    <source>
        <strain evidence="4">FF10</strain>
    </source>
</reference>